<proteinExistence type="predicted"/>
<organism evidence="2 3">
    <name type="scientific">candidate division WWE3 bacterium GW2011_GWA2_44_16</name>
    <dbReference type="NCBI Taxonomy" id="1619110"/>
    <lineage>
        <taxon>Bacteria</taxon>
        <taxon>Katanobacteria</taxon>
    </lineage>
</organism>
<evidence type="ECO:0000313" key="2">
    <source>
        <dbReference type="EMBL" id="KKT45521.1"/>
    </source>
</evidence>
<sequence>MSRKEALVSTRVLINKSKGFALVEVLLTLGISMLLVVGLVALGLFSLKSSVAARVNAEAGKTAQAELERLKLLRDAQAEWATFVQAVDGCADSAASETDGCHIQVLAGGTFAVQTGPAEAETFTNYKVNYSFGATNLTGGNLTATDTTALITQRTWWKIGDRPRSYIVQTILSDWRDR</sequence>
<evidence type="ECO:0000256" key="1">
    <source>
        <dbReference type="SAM" id="Phobius"/>
    </source>
</evidence>
<keyword evidence="1" id="KW-0472">Membrane</keyword>
<evidence type="ECO:0000313" key="3">
    <source>
        <dbReference type="Proteomes" id="UP000034128"/>
    </source>
</evidence>
<feature type="transmembrane region" description="Helical" evidence="1">
    <location>
        <begin position="21"/>
        <end position="45"/>
    </location>
</feature>
<name>A0A0G1HDQ7_UNCKA</name>
<gene>
    <name evidence="2" type="ORF">UW36_C0004G0023</name>
</gene>
<dbReference type="EMBL" id="LCIA01000004">
    <property type="protein sequence ID" value="KKT45521.1"/>
    <property type="molecule type" value="Genomic_DNA"/>
</dbReference>
<dbReference type="STRING" id="1619110.UW36_C0004G0023"/>
<protein>
    <submittedName>
        <fullName evidence="2">Uncharacterized protein</fullName>
    </submittedName>
</protein>
<keyword evidence="1" id="KW-0812">Transmembrane</keyword>
<dbReference type="AlphaFoldDB" id="A0A0G1HDQ7"/>
<dbReference type="PATRIC" id="fig|1619110.3.peg.205"/>
<dbReference type="Proteomes" id="UP000034128">
    <property type="component" value="Unassembled WGS sequence"/>
</dbReference>
<accession>A0A0G1HDQ7</accession>
<comment type="caution">
    <text evidence="2">The sequence shown here is derived from an EMBL/GenBank/DDBJ whole genome shotgun (WGS) entry which is preliminary data.</text>
</comment>
<reference evidence="2 3" key="1">
    <citation type="journal article" date="2015" name="Nature">
        <title>rRNA introns, odd ribosomes, and small enigmatic genomes across a large radiation of phyla.</title>
        <authorList>
            <person name="Brown C.T."/>
            <person name="Hug L.A."/>
            <person name="Thomas B.C."/>
            <person name="Sharon I."/>
            <person name="Castelle C.J."/>
            <person name="Singh A."/>
            <person name="Wilkins M.J."/>
            <person name="Williams K.H."/>
            <person name="Banfield J.F."/>
        </authorList>
    </citation>
    <scope>NUCLEOTIDE SEQUENCE [LARGE SCALE GENOMIC DNA]</scope>
</reference>
<keyword evidence="1" id="KW-1133">Transmembrane helix</keyword>